<accession>A0AAQ3PLV2</accession>
<dbReference type="EMBL" id="CP144745">
    <property type="protein sequence ID" value="WVZ54417.1"/>
    <property type="molecule type" value="Genomic_DNA"/>
</dbReference>
<reference evidence="8 9" key="1">
    <citation type="submission" date="2024-02" db="EMBL/GenBank/DDBJ databases">
        <title>High-quality chromosome-scale genome assembly of Pensacola bahiagrass (Paspalum notatum Flugge var. saurae).</title>
        <authorList>
            <person name="Vega J.M."/>
            <person name="Podio M."/>
            <person name="Orjuela J."/>
            <person name="Siena L.A."/>
            <person name="Pessino S.C."/>
            <person name="Combes M.C."/>
            <person name="Mariac C."/>
            <person name="Albertini E."/>
            <person name="Pupilli F."/>
            <person name="Ortiz J.P.A."/>
            <person name="Leblanc O."/>
        </authorList>
    </citation>
    <scope>NUCLEOTIDE SEQUENCE [LARGE SCALE GENOMIC DNA]</scope>
    <source>
        <strain evidence="8">R1</strain>
        <tissue evidence="8">Leaf</tissue>
    </source>
</reference>
<evidence type="ECO:0000259" key="7">
    <source>
        <dbReference type="PROSITE" id="PS50994"/>
    </source>
</evidence>
<protein>
    <submittedName>
        <fullName evidence="8">Uncharacterized protein</fullName>
    </submittedName>
</protein>
<dbReference type="InterPro" id="IPR050951">
    <property type="entry name" value="Retrovirus_Pol_polyprotein"/>
</dbReference>
<dbReference type="FunFam" id="3.30.70.270:FF:000115">
    <property type="entry name" value="Polyprotein of retroviral origin, putative"/>
    <property type="match status" value="1"/>
</dbReference>
<name>A0AAQ3PLV2_PASNO</name>
<dbReference type="GO" id="GO:0003676">
    <property type="term" value="F:nucleic acid binding"/>
    <property type="evidence" value="ECO:0007669"/>
    <property type="project" value="InterPro"/>
</dbReference>
<feature type="domain" description="Integrase catalytic" evidence="7">
    <location>
        <begin position="606"/>
        <end position="770"/>
    </location>
</feature>
<dbReference type="InterPro" id="IPR041577">
    <property type="entry name" value="RT_RNaseH_2"/>
</dbReference>
<feature type="domain" description="Reverse transcriptase" evidence="6">
    <location>
        <begin position="120"/>
        <end position="313"/>
    </location>
</feature>
<dbReference type="Gene3D" id="1.10.340.70">
    <property type="match status" value="1"/>
</dbReference>
<dbReference type="CDD" id="cd00303">
    <property type="entry name" value="retropepsin_like"/>
    <property type="match status" value="1"/>
</dbReference>
<keyword evidence="9" id="KW-1185">Reference proteome</keyword>
<dbReference type="Proteomes" id="UP001341281">
    <property type="component" value="Chromosome 01"/>
</dbReference>
<evidence type="ECO:0000313" key="9">
    <source>
        <dbReference type="Proteomes" id="UP001341281"/>
    </source>
</evidence>
<keyword evidence="4" id="KW-0255">Endonuclease</keyword>
<proteinExistence type="predicted"/>
<dbReference type="InterPro" id="IPR016197">
    <property type="entry name" value="Chromo-like_dom_sf"/>
</dbReference>
<evidence type="ECO:0000256" key="2">
    <source>
        <dbReference type="ARBA" id="ARBA00022695"/>
    </source>
</evidence>
<dbReference type="InterPro" id="IPR043128">
    <property type="entry name" value="Rev_trsase/Diguanyl_cyclase"/>
</dbReference>
<keyword evidence="4" id="KW-0378">Hydrolase</keyword>
<dbReference type="InterPro" id="IPR041588">
    <property type="entry name" value="Integrase_H2C2"/>
</dbReference>
<evidence type="ECO:0000256" key="5">
    <source>
        <dbReference type="ARBA" id="ARBA00023268"/>
    </source>
</evidence>
<dbReference type="PROSITE" id="PS50878">
    <property type="entry name" value="RT_POL"/>
    <property type="match status" value="1"/>
</dbReference>
<dbReference type="InterPro" id="IPR000477">
    <property type="entry name" value="RT_dom"/>
</dbReference>
<dbReference type="Gene3D" id="3.30.70.270">
    <property type="match status" value="2"/>
</dbReference>
<organism evidence="8 9">
    <name type="scientific">Paspalum notatum var. saurae</name>
    <dbReference type="NCBI Taxonomy" id="547442"/>
    <lineage>
        <taxon>Eukaryota</taxon>
        <taxon>Viridiplantae</taxon>
        <taxon>Streptophyta</taxon>
        <taxon>Embryophyta</taxon>
        <taxon>Tracheophyta</taxon>
        <taxon>Spermatophyta</taxon>
        <taxon>Magnoliopsida</taxon>
        <taxon>Liliopsida</taxon>
        <taxon>Poales</taxon>
        <taxon>Poaceae</taxon>
        <taxon>PACMAD clade</taxon>
        <taxon>Panicoideae</taxon>
        <taxon>Andropogonodae</taxon>
        <taxon>Paspaleae</taxon>
        <taxon>Paspalinae</taxon>
        <taxon>Paspalum</taxon>
    </lineage>
</organism>
<dbReference type="InterPro" id="IPR023780">
    <property type="entry name" value="Chromo_domain"/>
</dbReference>
<dbReference type="Pfam" id="PF00078">
    <property type="entry name" value="RVT_1"/>
    <property type="match status" value="1"/>
</dbReference>
<evidence type="ECO:0000256" key="4">
    <source>
        <dbReference type="ARBA" id="ARBA00022759"/>
    </source>
</evidence>
<keyword evidence="3" id="KW-0540">Nuclease</keyword>
<dbReference type="PROSITE" id="PS50994">
    <property type="entry name" value="INTEGRASE"/>
    <property type="match status" value="1"/>
</dbReference>
<dbReference type="GO" id="GO:0004519">
    <property type="term" value="F:endonuclease activity"/>
    <property type="evidence" value="ECO:0007669"/>
    <property type="project" value="UniProtKB-KW"/>
</dbReference>
<keyword evidence="2" id="KW-0548">Nucleotidyltransferase</keyword>
<evidence type="ECO:0000256" key="3">
    <source>
        <dbReference type="ARBA" id="ARBA00022722"/>
    </source>
</evidence>
<keyword evidence="1" id="KW-0808">Transferase</keyword>
<evidence type="ECO:0000256" key="1">
    <source>
        <dbReference type="ARBA" id="ARBA00022679"/>
    </source>
</evidence>
<dbReference type="PANTHER" id="PTHR37984">
    <property type="entry name" value="PROTEIN CBG26694"/>
    <property type="match status" value="1"/>
</dbReference>
<dbReference type="CDD" id="cd09274">
    <property type="entry name" value="RNase_HI_RT_Ty3"/>
    <property type="match status" value="1"/>
</dbReference>
<dbReference type="InterPro" id="IPR036397">
    <property type="entry name" value="RNaseH_sf"/>
</dbReference>
<dbReference type="PANTHER" id="PTHR37984:SF5">
    <property type="entry name" value="PROTEIN NYNRIN-LIKE"/>
    <property type="match status" value="1"/>
</dbReference>
<dbReference type="Gene3D" id="2.40.70.10">
    <property type="entry name" value="Acid Proteases"/>
    <property type="match status" value="1"/>
</dbReference>
<dbReference type="GO" id="GO:0015074">
    <property type="term" value="P:DNA integration"/>
    <property type="evidence" value="ECO:0007669"/>
    <property type="project" value="InterPro"/>
</dbReference>
<keyword evidence="5" id="KW-0511">Multifunctional enzyme</keyword>
<dbReference type="GO" id="GO:0016779">
    <property type="term" value="F:nucleotidyltransferase activity"/>
    <property type="evidence" value="ECO:0007669"/>
    <property type="project" value="UniProtKB-KW"/>
</dbReference>
<dbReference type="Pfam" id="PF17921">
    <property type="entry name" value="Integrase_H2C2"/>
    <property type="match status" value="1"/>
</dbReference>
<dbReference type="Gene3D" id="2.40.50.40">
    <property type="match status" value="1"/>
</dbReference>
<gene>
    <name evidence="8" type="ORF">U9M48_005213</name>
</gene>
<dbReference type="InterPro" id="IPR021109">
    <property type="entry name" value="Peptidase_aspartic_dom_sf"/>
</dbReference>
<dbReference type="InterPro" id="IPR043502">
    <property type="entry name" value="DNA/RNA_pol_sf"/>
</dbReference>
<dbReference type="Gene3D" id="3.10.10.10">
    <property type="entry name" value="HIV Type 1 Reverse Transcriptase, subunit A, domain 1"/>
    <property type="match status" value="1"/>
</dbReference>
<dbReference type="SUPFAM" id="SSF53098">
    <property type="entry name" value="Ribonuclease H-like"/>
    <property type="match status" value="1"/>
</dbReference>
<dbReference type="Pfam" id="PF00385">
    <property type="entry name" value="Chromo"/>
    <property type="match status" value="1"/>
</dbReference>
<evidence type="ECO:0000313" key="8">
    <source>
        <dbReference type="EMBL" id="WVZ54417.1"/>
    </source>
</evidence>
<dbReference type="CDD" id="cd01647">
    <property type="entry name" value="RT_LTR"/>
    <property type="match status" value="1"/>
</dbReference>
<dbReference type="SUPFAM" id="SSF54160">
    <property type="entry name" value="Chromo domain-like"/>
    <property type="match status" value="1"/>
</dbReference>
<dbReference type="InterPro" id="IPR001584">
    <property type="entry name" value="Integrase_cat-core"/>
</dbReference>
<dbReference type="AlphaFoldDB" id="A0AAQ3PLV2"/>
<dbReference type="InterPro" id="IPR012337">
    <property type="entry name" value="RNaseH-like_sf"/>
</dbReference>
<sequence>MVSDMTWYIQGHTFTSTARVLDLKCYDMILGEDWLEEVSPIWADYRSKQMKVTYKGTRISFWIFVPYSTVQRNLQQSQHHHRSADHVIPLVPGAQPFKVRPYKYTPAQKTEIELQVSQMLQNGIIRHSSSPFASPVLLVKKKDGTWRFCVDYRHLNAITVKHKHPMPIVDELLDELAGAAWFTKLDFRSGYHQICMAAGEEYKIAFCTHHGLFEFLVMPFGLTNAPATFQGLMNQIFASLLRKGVLVFMDNILIYSSSLEEHVQLLKQQSIAYLGHVISVQGVASDPSKVAAIQKWPEPTNIKELRGFLGLTGYYKKFIKHYGMISRPLNNLLKKGVQFIWTHEVHNAFLVLKQALVQAPVLRIPDFSKEFVLKTDACDSGIGAVLMQEGHPIAYLSKPLGPRNQSLSAVEKWRSYLQHQKFVIRTDHRSLLYLTDQRITTKLQHKAMVKLMDLNYTIQYKQGCSNAAADALSQCLVDSSVQALSECVPAWVQQLQLGYEDDPQAKQLLTELSVYPSNSQGFSLVDGILRFKGRVWVGNNALARQHILQALRSSGIGGHSGITATYQRVKHLFAWPNLKMSVHDFVQSCTVCQQAKTEHVKSSGLLQPLPIPKQAWEIVCLDFIEGLSQSDRYNTILVVIDKFTKYGHFIPLAHPFTALQVAQMFINSVYKLHGLPSAIVSDRDRVFANKIWQELFKLSDTKLLMSSSYHPQTDSQTERLNQCLECFLRCTVHSCPRKWSKWLAVAEYWYNTTIQSALGKSPFEVRWTLPADSKIHPVIHVSQLKQVVPPTLEVSNDLSTVATDPTITLLPEKILNKHLCTKGSSTVTQFLIQWSMLPPNMATWEEAEDIQRRFPTTSAWGQAST</sequence>
<dbReference type="Pfam" id="PF17919">
    <property type="entry name" value="RT_RNaseH_2"/>
    <property type="match status" value="1"/>
</dbReference>
<dbReference type="SUPFAM" id="SSF56672">
    <property type="entry name" value="DNA/RNA polymerases"/>
    <property type="match status" value="1"/>
</dbReference>
<dbReference type="Gene3D" id="3.30.420.10">
    <property type="entry name" value="Ribonuclease H-like superfamily/Ribonuclease H"/>
    <property type="match status" value="1"/>
</dbReference>
<evidence type="ECO:0000259" key="6">
    <source>
        <dbReference type="PROSITE" id="PS50878"/>
    </source>
</evidence>